<keyword evidence="2" id="KW-1185">Reference proteome</keyword>
<dbReference type="EMBL" id="AVOT02024050">
    <property type="protein sequence ID" value="MBW0514498.1"/>
    <property type="molecule type" value="Genomic_DNA"/>
</dbReference>
<name>A0A9Q3E8W8_9BASI</name>
<accession>A0A9Q3E8W8</accession>
<reference evidence="1" key="1">
    <citation type="submission" date="2021-03" db="EMBL/GenBank/DDBJ databases">
        <title>Draft genome sequence of rust myrtle Austropuccinia psidii MF-1, a brazilian biotype.</title>
        <authorList>
            <person name="Quecine M.C."/>
            <person name="Pachon D.M.R."/>
            <person name="Bonatelli M.L."/>
            <person name="Correr F.H."/>
            <person name="Franceschini L.M."/>
            <person name="Leite T.F."/>
            <person name="Margarido G.R.A."/>
            <person name="Almeida C.A."/>
            <person name="Ferrarezi J.A."/>
            <person name="Labate C.A."/>
        </authorList>
    </citation>
    <scope>NUCLEOTIDE SEQUENCE</scope>
    <source>
        <strain evidence="1">MF-1</strain>
    </source>
</reference>
<evidence type="ECO:0000313" key="1">
    <source>
        <dbReference type="EMBL" id="MBW0514498.1"/>
    </source>
</evidence>
<comment type="caution">
    <text evidence="1">The sequence shown here is derived from an EMBL/GenBank/DDBJ whole genome shotgun (WGS) entry which is preliminary data.</text>
</comment>
<sequence>MLQDVSRRNEKRNLSQYLSFYRLGFLGINPQYVNQGHHPRVSDSLDGRIVFGMRDFSMAVGHRLILPLGIREMI</sequence>
<gene>
    <name evidence="1" type="ORF">O181_054213</name>
</gene>
<dbReference type="Proteomes" id="UP000765509">
    <property type="component" value="Unassembled WGS sequence"/>
</dbReference>
<dbReference type="AlphaFoldDB" id="A0A9Q3E8W8"/>
<evidence type="ECO:0000313" key="2">
    <source>
        <dbReference type="Proteomes" id="UP000765509"/>
    </source>
</evidence>
<proteinExistence type="predicted"/>
<protein>
    <submittedName>
        <fullName evidence="1">Uncharacterized protein</fullName>
    </submittedName>
</protein>
<organism evidence="1 2">
    <name type="scientific">Austropuccinia psidii MF-1</name>
    <dbReference type="NCBI Taxonomy" id="1389203"/>
    <lineage>
        <taxon>Eukaryota</taxon>
        <taxon>Fungi</taxon>
        <taxon>Dikarya</taxon>
        <taxon>Basidiomycota</taxon>
        <taxon>Pucciniomycotina</taxon>
        <taxon>Pucciniomycetes</taxon>
        <taxon>Pucciniales</taxon>
        <taxon>Sphaerophragmiaceae</taxon>
        <taxon>Austropuccinia</taxon>
    </lineage>
</organism>